<keyword evidence="1 5" id="KW-1003">Cell membrane</keyword>
<protein>
    <recommendedName>
        <fullName evidence="5">Inner membrane-spanning protein YciB</fullName>
    </recommendedName>
</protein>
<comment type="similarity">
    <text evidence="5">Belongs to the YciB family.</text>
</comment>
<evidence type="ECO:0000256" key="5">
    <source>
        <dbReference type="HAMAP-Rule" id="MF_00189"/>
    </source>
</evidence>
<evidence type="ECO:0000313" key="6">
    <source>
        <dbReference type="EMBL" id="BBP01029.1"/>
    </source>
</evidence>
<dbReference type="Pfam" id="PF04279">
    <property type="entry name" value="IspA"/>
    <property type="match status" value="1"/>
</dbReference>
<keyword evidence="7" id="KW-1185">Reference proteome</keyword>
<dbReference type="HAMAP" id="MF_00189">
    <property type="entry name" value="YciB"/>
    <property type="match status" value="1"/>
</dbReference>
<sequence>MKFLFDFFPILLFFVAYKFGDIIAATEVGKAAILFFHITPPYPIYVATSVGMIAGLSQIAWLIIRGKKIDTMMWISVGSIMLLGGATLLLHDETFIKWKPTALYWTFALGLLISAYGFKKNVIRTMMGEQLDLPAGLWTKLNLSWVGFFIIMGLVNLYVAFTYSTDAWVNFKLFGSTAMMFAFILAQGYVLSKYIDDKKE</sequence>
<evidence type="ECO:0000256" key="3">
    <source>
        <dbReference type="ARBA" id="ARBA00022989"/>
    </source>
</evidence>
<evidence type="ECO:0000256" key="2">
    <source>
        <dbReference type="ARBA" id="ARBA00022692"/>
    </source>
</evidence>
<organism evidence="6 7">
    <name type="scientific">Sulfuriferula nivalis</name>
    <dbReference type="NCBI Taxonomy" id="2675298"/>
    <lineage>
        <taxon>Bacteria</taxon>
        <taxon>Pseudomonadati</taxon>
        <taxon>Pseudomonadota</taxon>
        <taxon>Betaproteobacteria</taxon>
        <taxon>Nitrosomonadales</taxon>
        <taxon>Sulfuricellaceae</taxon>
        <taxon>Sulfuriferula</taxon>
    </lineage>
</organism>
<keyword evidence="2 5" id="KW-0812">Transmembrane</keyword>
<proteinExistence type="inferred from homology"/>
<dbReference type="PANTHER" id="PTHR36917:SF1">
    <property type="entry name" value="INNER MEMBRANE-SPANNING PROTEIN YCIB"/>
    <property type="match status" value="1"/>
</dbReference>
<keyword evidence="3 5" id="KW-1133">Transmembrane helix</keyword>
<reference evidence="7" key="1">
    <citation type="submission" date="2019-11" db="EMBL/GenBank/DDBJ databases">
        <title>Isolation and characterization of a novel species in the genus Sulfuriferula.</title>
        <authorList>
            <person name="Mochizuki J."/>
            <person name="Kojima H."/>
            <person name="Fukui M."/>
        </authorList>
    </citation>
    <scope>NUCLEOTIDE SEQUENCE [LARGE SCALE GENOMIC DNA]</scope>
    <source>
        <strain evidence="7">SGTM</strain>
    </source>
</reference>
<comment type="subcellular location">
    <subcellularLocation>
        <location evidence="5">Cell inner membrane</location>
        <topology evidence="5">Multi-pass membrane protein</topology>
    </subcellularLocation>
</comment>
<dbReference type="EMBL" id="AP021881">
    <property type="protein sequence ID" value="BBP01029.1"/>
    <property type="molecule type" value="Genomic_DNA"/>
</dbReference>
<feature type="transmembrane region" description="Helical" evidence="5">
    <location>
        <begin position="102"/>
        <end position="118"/>
    </location>
</feature>
<feature type="transmembrane region" description="Helical" evidence="5">
    <location>
        <begin position="44"/>
        <end position="64"/>
    </location>
</feature>
<evidence type="ECO:0000256" key="1">
    <source>
        <dbReference type="ARBA" id="ARBA00022475"/>
    </source>
</evidence>
<name>A0A809RGN0_9PROT</name>
<dbReference type="GO" id="GO:0005886">
    <property type="term" value="C:plasma membrane"/>
    <property type="evidence" value="ECO:0007669"/>
    <property type="project" value="UniProtKB-SubCell"/>
</dbReference>
<comment type="function">
    <text evidence="5">Plays a role in cell envelope biogenesis, maintenance of cell envelope integrity and membrane homeostasis.</text>
</comment>
<gene>
    <name evidence="5" type="primary">yciB</name>
    <name evidence="6" type="ORF">SFSGTM_17370</name>
</gene>
<dbReference type="KEGG" id="sniv:SFSGTM_17370"/>
<keyword evidence="4 5" id="KW-0472">Membrane</keyword>
<keyword evidence="5" id="KW-0997">Cell inner membrane</keyword>
<dbReference type="RefSeq" id="WP_162084856.1">
    <property type="nucleotide sequence ID" value="NZ_AP021881.1"/>
</dbReference>
<feature type="transmembrane region" description="Helical" evidence="5">
    <location>
        <begin position="71"/>
        <end position="90"/>
    </location>
</feature>
<dbReference type="NCBIfam" id="NF001325">
    <property type="entry name" value="PRK00259.1-3"/>
    <property type="match status" value="1"/>
</dbReference>
<dbReference type="PANTHER" id="PTHR36917">
    <property type="entry name" value="INTRACELLULAR SEPTATION PROTEIN A-RELATED"/>
    <property type="match status" value="1"/>
</dbReference>
<feature type="transmembrane region" description="Helical" evidence="5">
    <location>
        <begin position="173"/>
        <end position="191"/>
    </location>
</feature>
<dbReference type="InterPro" id="IPR006008">
    <property type="entry name" value="YciB"/>
</dbReference>
<accession>A0A809RGN0</accession>
<evidence type="ECO:0000313" key="7">
    <source>
        <dbReference type="Proteomes" id="UP000463939"/>
    </source>
</evidence>
<feature type="transmembrane region" description="Helical" evidence="5">
    <location>
        <begin position="139"/>
        <end position="161"/>
    </location>
</feature>
<dbReference type="AlphaFoldDB" id="A0A809RGN0"/>
<dbReference type="Proteomes" id="UP000463939">
    <property type="component" value="Chromosome"/>
</dbReference>
<evidence type="ECO:0000256" key="4">
    <source>
        <dbReference type="ARBA" id="ARBA00023136"/>
    </source>
</evidence>